<evidence type="ECO:0000313" key="5">
    <source>
        <dbReference type="Proteomes" id="UP001431209"/>
    </source>
</evidence>
<protein>
    <submittedName>
        <fullName evidence="4">Dipeptidyl peptidase</fullName>
    </submittedName>
</protein>
<keyword evidence="2" id="KW-0732">Signal</keyword>
<dbReference type="GO" id="GO:0004252">
    <property type="term" value="F:serine-type endopeptidase activity"/>
    <property type="evidence" value="ECO:0007669"/>
    <property type="project" value="TreeGrafter"/>
</dbReference>
<evidence type="ECO:0000313" key="4">
    <source>
        <dbReference type="EMBL" id="KAL0485802.1"/>
    </source>
</evidence>
<keyword evidence="1" id="KW-0378">Hydrolase</keyword>
<accession>A0AAW2Z997</accession>
<dbReference type="InterPro" id="IPR011042">
    <property type="entry name" value="6-blade_b-propeller_TolB-like"/>
</dbReference>
<gene>
    <name evidence="4" type="ORF">AKO1_003355</name>
</gene>
<name>A0AAW2Z997_9EUKA</name>
<dbReference type="Proteomes" id="UP001431209">
    <property type="component" value="Unassembled WGS sequence"/>
</dbReference>
<evidence type="ECO:0000256" key="2">
    <source>
        <dbReference type="SAM" id="SignalP"/>
    </source>
</evidence>
<dbReference type="EMBL" id="JAOPGA020001169">
    <property type="protein sequence ID" value="KAL0485802.1"/>
    <property type="molecule type" value="Genomic_DNA"/>
</dbReference>
<dbReference type="SUPFAM" id="SSF82171">
    <property type="entry name" value="DPP6 N-terminal domain-like"/>
    <property type="match status" value="1"/>
</dbReference>
<proteinExistence type="predicted"/>
<evidence type="ECO:0000259" key="3">
    <source>
        <dbReference type="Pfam" id="PF00326"/>
    </source>
</evidence>
<dbReference type="Gene3D" id="3.40.50.1820">
    <property type="entry name" value="alpha/beta hydrolase"/>
    <property type="match status" value="1"/>
</dbReference>
<feature type="domain" description="Peptidase S9 prolyl oligopeptidase catalytic" evidence="3">
    <location>
        <begin position="459"/>
        <end position="673"/>
    </location>
</feature>
<feature type="chain" id="PRO_5043464208" evidence="2">
    <location>
        <begin position="23"/>
        <end position="675"/>
    </location>
</feature>
<organism evidence="4 5">
    <name type="scientific">Acrasis kona</name>
    <dbReference type="NCBI Taxonomy" id="1008807"/>
    <lineage>
        <taxon>Eukaryota</taxon>
        <taxon>Discoba</taxon>
        <taxon>Heterolobosea</taxon>
        <taxon>Tetramitia</taxon>
        <taxon>Eutetramitia</taxon>
        <taxon>Acrasidae</taxon>
        <taxon>Acrasis</taxon>
    </lineage>
</organism>
<feature type="signal peptide" evidence="2">
    <location>
        <begin position="1"/>
        <end position="22"/>
    </location>
</feature>
<dbReference type="AlphaFoldDB" id="A0AAW2Z997"/>
<dbReference type="InterPro" id="IPR029058">
    <property type="entry name" value="AB_hydrolase_fold"/>
</dbReference>
<dbReference type="GO" id="GO:0006508">
    <property type="term" value="P:proteolysis"/>
    <property type="evidence" value="ECO:0007669"/>
    <property type="project" value="InterPro"/>
</dbReference>
<dbReference type="PANTHER" id="PTHR42776:SF27">
    <property type="entry name" value="DIPEPTIDYL PEPTIDASE FAMILY MEMBER 6"/>
    <property type="match status" value="1"/>
</dbReference>
<dbReference type="InterPro" id="IPR001375">
    <property type="entry name" value="Peptidase_S9_cat"/>
</dbReference>
<reference evidence="4 5" key="1">
    <citation type="submission" date="2024-03" db="EMBL/GenBank/DDBJ databases">
        <title>The Acrasis kona genome and developmental transcriptomes reveal deep origins of eukaryotic multicellular pathways.</title>
        <authorList>
            <person name="Sheikh S."/>
            <person name="Fu C.-J."/>
            <person name="Brown M.W."/>
            <person name="Baldauf S.L."/>
        </authorList>
    </citation>
    <scope>NUCLEOTIDE SEQUENCE [LARGE SCALE GENOMIC DNA]</scope>
    <source>
        <strain evidence="4 5">ATCC MYA-3509</strain>
    </source>
</reference>
<keyword evidence="5" id="KW-1185">Reference proteome</keyword>
<dbReference type="PANTHER" id="PTHR42776">
    <property type="entry name" value="SERINE PEPTIDASE S9 FAMILY MEMBER"/>
    <property type="match status" value="1"/>
</dbReference>
<dbReference type="SUPFAM" id="SSF53474">
    <property type="entry name" value="alpha/beta-Hydrolases"/>
    <property type="match status" value="1"/>
</dbReference>
<sequence>MDNTHLVFLFVLLCVLLSCVSGINKTEELKPLFSIDRVGGARFHPFKDEIMYVSDQSGVLQIYRVGVDLDERTVEKTERLVQTKNRCTSPRYLSDGTILFLHDRGGNENFQIGFIDNDGHSKWLTNDPKAKHLITKVTKNYLYYKANTRDKAKFDVYRIPFPLSEHNEPELLYTPPHGQARAALTNRHETKIVLAHHYSNVHGEISILDLENDMVVSLTKPLSGNKPVRWLPLRFLNKRRTKMLVKTDFQSQFLRLAILEIKKSGDVKFKTIRRMEQFKYDVLSLVTNHRTKASFIELNKDGYSELIRVRIGLKGFMGPIKKVILPLENGVIARGDARSFGRGMAISKDGTTMAISMSNSGTPVDIYMLELDHKHSFVRMDTRPRRHPYQPHYWKLIMNLIPNALKKIKFCNEKLYKIKSFDGVEVQYFLLKPDGPVPEGGFPVVVRLHGGPESQTRPAFNAINQYIVKNGFALMLPNIRGSRGYGRRFLDLDNQEKRLDAIRDIKYLVKDLKNRNNINHKKAFIMGGSYGGYATQLALVTYPELWRGGVSAVGMSSLETFFERTAPWRRHMRYKEYGNYETQRKMLHEISPINKADRIKCPVFFIHGKNDERVPVSESENMYKKIVRESNKRHDNIGKRSVLLIFKDEGHGVTKRANREKANTTLIKWLRENSK</sequence>
<dbReference type="Pfam" id="PF00326">
    <property type="entry name" value="Peptidase_S9"/>
    <property type="match status" value="1"/>
</dbReference>
<comment type="caution">
    <text evidence="4">The sequence shown here is derived from an EMBL/GenBank/DDBJ whole genome shotgun (WGS) entry which is preliminary data.</text>
</comment>
<dbReference type="Gene3D" id="2.120.10.30">
    <property type="entry name" value="TolB, C-terminal domain"/>
    <property type="match status" value="1"/>
</dbReference>
<evidence type="ECO:0000256" key="1">
    <source>
        <dbReference type="ARBA" id="ARBA00022801"/>
    </source>
</evidence>